<sequence>MLYELVLTRRTNLRQEFLSIPYGVTSLDLGLNELGSINNAELIRAFANIPDSVTALDLANNHLCDKSGTELAQLLAAIPANVTSLDLSSNNLDRRSGAELAEAFAAIPTNVTSLYLSCNGMGNIHGAELAKAFAAIPASVTSLDLGMNYFDLESSNDLSQIFTSIPPHVVSLNLSFNSLNEVPFKKLVLLKDSLKHVQTVYLSFYNVKEMSKEQRKALGSVFPNVQKIILLDDYGDEIQPSITIANLIREVSGKADAPSLLNQCILFARRHQTGYMEKNIPEELKENIRTFNSH</sequence>
<dbReference type="EMBL" id="PQWY01000016">
    <property type="protein sequence ID" value="PPK29836.1"/>
    <property type="molecule type" value="Genomic_DNA"/>
</dbReference>
<gene>
    <name evidence="1" type="ORF">C3928_12300</name>
</gene>
<dbReference type="SMART" id="SM00368">
    <property type="entry name" value="LRR_RI"/>
    <property type="match status" value="3"/>
</dbReference>
<dbReference type="SUPFAM" id="SSF52047">
    <property type="entry name" value="RNI-like"/>
    <property type="match status" value="1"/>
</dbReference>
<dbReference type="OrthoDB" id="5651497at2"/>
<proteinExistence type="predicted"/>
<evidence type="ECO:0000313" key="1">
    <source>
        <dbReference type="EMBL" id="PPK29836.1"/>
    </source>
</evidence>
<dbReference type="RefSeq" id="WP_027227433.1">
    <property type="nucleotide sequence ID" value="NZ_CP017601.1"/>
</dbReference>
<dbReference type="Pfam" id="PF13516">
    <property type="entry name" value="LRR_6"/>
    <property type="match status" value="1"/>
</dbReference>
<dbReference type="AlphaFoldDB" id="A0A2S6EXF5"/>
<name>A0A2S6EXF5_LEGPN</name>
<dbReference type="InterPro" id="IPR052394">
    <property type="entry name" value="LRR-containing"/>
</dbReference>
<dbReference type="PANTHER" id="PTHR24114:SF2">
    <property type="entry name" value="F-BOX DOMAIN-CONTAINING PROTEIN-RELATED"/>
    <property type="match status" value="1"/>
</dbReference>
<dbReference type="Proteomes" id="UP000239239">
    <property type="component" value="Unassembled WGS sequence"/>
</dbReference>
<dbReference type="InterPro" id="IPR001611">
    <property type="entry name" value="Leu-rich_rpt"/>
</dbReference>
<dbReference type="Gene3D" id="3.80.10.10">
    <property type="entry name" value="Ribonuclease Inhibitor"/>
    <property type="match status" value="1"/>
</dbReference>
<accession>A0A2S6EXF5</accession>
<evidence type="ECO:0000313" key="2">
    <source>
        <dbReference type="Proteomes" id="UP000239239"/>
    </source>
</evidence>
<protein>
    <submittedName>
        <fullName evidence="1">Uncharacterized protein</fullName>
    </submittedName>
</protein>
<comment type="caution">
    <text evidence="1">The sequence shown here is derived from an EMBL/GenBank/DDBJ whole genome shotgun (WGS) entry which is preliminary data.</text>
</comment>
<reference evidence="1 2" key="1">
    <citation type="submission" date="2018-02" db="EMBL/GenBank/DDBJ databases">
        <title>Draft genome sequences of four Legionella pneumophila clinical strains isolated in Ontario.</title>
        <authorList>
            <person name="Fortuna A."/>
            <person name="Ramnarine R."/>
            <person name="Li A."/>
            <person name="Frantz C."/>
            <person name="Mallo G."/>
        </authorList>
    </citation>
    <scope>NUCLEOTIDE SEQUENCE [LARGE SCALE GENOMIC DNA]</scope>
    <source>
        <strain evidence="1 2">LG61</strain>
    </source>
</reference>
<dbReference type="InterPro" id="IPR032675">
    <property type="entry name" value="LRR_dom_sf"/>
</dbReference>
<organism evidence="1 2">
    <name type="scientific">Legionella pneumophila</name>
    <dbReference type="NCBI Taxonomy" id="446"/>
    <lineage>
        <taxon>Bacteria</taxon>
        <taxon>Pseudomonadati</taxon>
        <taxon>Pseudomonadota</taxon>
        <taxon>Gammaproteobacteria</taxon>
        <taxon>Legionellales</taxon>
        <taxon>Legionellaceae</taxon>
        <taxon>Legionella</taxon>
    </lineage>
</organism>
<dbReference type="PANTHER" id="PTHR24114">
    <property type="entry name" value="LEUCINE RICH REPEAT FAMILY PROTEIN"/>
    <property type="match status" value="1"/>
</dbReference>